<dbReference type="PROSITE" id="PS50885">
    <property type="entry name" value="HAMP"/>
    <property type="match status" value="1"/>
</dbReference>
<dbReference type="PANTHER" id="PTHR45528">
    <property type="entry name" value="SENSOR HISTIDINE KINASE CPXA"/>
    <property type="match status" value="1"/>
</dbReference>
<dbReference type="InterPro" id="IPR036097">
    <property type="entry name" value="HisK_dim/P_sf"/>
</dbReference>
<dbReference type="InterPro" id="IPR036890">
    <property type="entry name" value="HATPase_C_sf"/>
</dbReference>
<dbReference type="PROSITE" id="PS50109">
    <property type="entry name" value="HIS_KIN"/>
    <property type="match status" value="1"/>
</dbReference>
<evidence type="ECO:0000256" key="4">
    <source>
        <dbReference type="ARBA" id="ARBA00022475"/>
    </source>
</evidence>
<dbReference type="EC" id="2.7.13.3" evidence="3"/>
<evidence type="ECO:0000256" key="11">
    <source>
        <dbReference type="ARBA" id="ARBA00022989"/>
    </source>
</evidence>
<proteinExistence type="predicted"/>
<keyword evidence="13 14" id="KW-0472">Membrane</keyword>
<dbReference type="InterPro" id="IPR004358">
    <property type="entry name" value="Sig_transdc_His_kin-like_C"/>
</dbReference>
<comment type="catalytic activity">
    <reaction evidence="1">
        <text>ATP + protein L-histidine = ADP + protein N-phospho-L-histidine.</text>
        <dbReference type="EC" id="2.7.13.3"/>
    </reaction>
</comment>
<evidence type="ECO:0000256" key="2">
    <source>
        <dbReference type="ARBA" id="ARBA00004651"/>
    </source>
</evidence>
<protein>
    <recommendedName>
        <fullName evidence="3">histidine kinase</fullName>
        <ecNumber evidence="3">2.7.13.3</ecNumber>
    </recommendedName>
</protein>
<dbReference type="InterPro" id="IPR050398">
    <property type="entry name" value="HssS/ArlS-like"/>
</dbReference>
<dbReference type="Pfam" id="PF00512">
    <property type="entry name" value="HisKA"/>
    <property type="match status" value="1"/>
</dbReference>
<evidence type="ECO:0000256" key="12">
    <source>
        <dbReference type="ARBA" id="ARBA00023012"/>
    </source>
</evidence>
<keyword evidence="6" id="KW-0808">Transferase</keyword>
<evidence type="ECO:0000256" key="6">
    <source>
        <dbReference type="ARBA" id="ARBA00022679"/>
    </source>
</evidence>
<keyword evidence="7 14" id="KW-0812">Transmembrane</keyword>
<feature type="transmembrane region" description="Helical" evidence="14">
    <location>
        <begin position="44"/>
        <end position="68"/>
    </location>
</feature>
<dbReference type="PRINTS" id="PR00344">
    <property type="entry name" value="BCTRLSENSOR"/>
</dbReference>
<dbReference type="Gene3D" id="6.10.340.10">
    <property type="match status" value="1"/>
</dbReference>
<organism evidence="17 18">
    <name type="scientific">Psychrosphaera aquimarina</name>
    <dbReference type="NCBI Taxonomy" id="2044854"/>
    <lineage>
        <taxon>Bacteria</taxon>
        <taxon>Pseudomonadati</taxon>
        <taxon>Pseudomonadota</taxon>
        <taxon>Gammaproteobacteria</taxon>
        <taxon>Alteromonadales</taxon>
        <taxon>Pseudoalteromonadaceae</taxon>
        <taxon>Psychrosphaera</taxon>
    </lineage>
</organism>
<evidence type="ECO:0000259" key="15">
    <source>
        <dbReference type="PROSITE" id="PS50109"/>
    </source>
</evidence>
<dbReference type="SMART" id="SM00387">
    <property type="entry name" value="HATPase_c"/>
    <property type="match status" value="1"/>
</dbReference>
<dbReference type="Pfam" id="PF02518">
    <property type="entry name" value="HATPase_c"/>
    <property type="match status" value="1"/>
</dbReference>
<evidence type="ECO:0000256" key="1">
    <source>
        <dbReference type="ARBA" id="ARBA00000085"/>
    </source>
</evidence>
<keyword evidence="8" id="KW-0547">Nucleotide-binding</keyword>
<feature type="domain" description="HAMP" evidence="16">
    <location>
        <begin position="65"/>
        <end position="117"/>
    </location>
</feature>
<dbReference type="Gene3D" id="3.30.565.10">
    <property type="entry name" value="Histidine kinase-like ATPase, C-terminal domain"/>
    <property type="match status" value="1"/>
</dbReference>
<dbReference type="SMART" id="SM00388">
    <property type="entry name" value="HisKA"/>
    <property type="match status" value="1"/>
</dbReference>
<dbReference type="Gene3D" id="1.10.287.130">
    <property type="match status" value="1"/>
</dbReference>
<dbReference type="SUPFAM" id="SSF47384">
    <property type="entry name" value="Homodimeric domain of signal transducing histidine kinase"/>
    <property type="match status" value="1"/>
</dbReference>
<keyword evidence="12" id="KW-0902">Two-component regulatory system</keyword>
<keyword evidence="5" id="KW-0597">Phosphoprotein</keyword>
<dbReference type="InterPro" id="IPR005467">
    <property type="entry name" value="His_kinase_dom"/>
</dbReference>
<gene>
    <name evidence="17" type="ORF">RT723_03235</name>
</gene>
<dbReference type="SUPFAM" id="SSF55874">
    <property type="entry name" value="ATPase domain of HSP90 chaperone/DNA topoisomerase II/histidine kinase"/>
    <property type="match status" value="1"/>
</dbReference>
<evidence type="ECO:0000256" key="7">
    <source>
        <dbReference type="ARBA" id="ARBA00022692"/>
    </source>
</evidence>
<dbReference type="CDD" id="cd06225">
    <property type="entry name" value="HAMP"/>
    <property type="match status" value="1"/>
</dbReference>
<dbReference type="SUPFAM" id="SSF158472">
    <property type="entry name" value="HAMP domain-like"/>
    <property type="match status" value="1"/>
</dbReference>
<evidence type="ECO:0000313" key="17">
    <source>
        <dbReference type="EMBL" id="MDU0112032.1"/>
    </source>
</evidence>
<dbReference type="GO" id="GO:0005524">
    <property type="term" value="F:ATP binding"/>
    <property type="evidence" value="ECO:0007669"/>
    <property type="project" value="UniProtKB-KW"/>
</dbReference>
<dbReference type="Proteomes" id="UP001257914">
    <property type="component" value="Unassembled WGS sequence"/>
</dbReference>
<evidence type="ECO:0000313" key="18">
    <source>
        <dbReference type="Proteomes" id="UP001257914"/>
    </source>
</evidence>
<keyword evidence="4" id="KW-1003">Cell membrane</keyword>
<comment type="caution">
    <text evidence="17">The sequence shown here is derived from an EMBL/GenBank/DDBJ whole genome shotgun (WGS) entry which is preliminary data.</text>
</comment>
<evidence type="ECO:0000256" key="9">
    <source>
        <dbReference type="ARBA" id="ARBA00022777"/>
    </source>
</evidence>
<dbReference type="CDD" id="cd00082">
    <property type="entry name" value="HisKA"/>
    <property type="match status" value="1"/>
</dbReference>
<name>A0ABU3QXR6_9GAMM</name>
<evidence type="ECO:0000256" key="3">
    <source>
        <dbReference type="ARBA" id="ARBA00012438"/>
    </source>
</evidence>
<dbReference type="EMBL" id="JAWCUA010000003">
    <property type="protein sequence ID" value="MDU0112032.1"/>
    <property type="molecule type" value="Genomic_DNA"/>
</dbReference>
<dbReference type="SMART" id="SM00304">
    <property type="entry name" value="HAMP"/>
    <property type="match status" value="1"/>
</dbReference>
<evidence type="ECO:0000259" key="16">
    <source>
        <dbReference type="PROSITE" id="PS50885"/>
    </source>
</evidence>
<keyword evidence="18" id="KW-1185">Reference proteome</keyword>
<keyword evidence="10 17" id="KW-0067">ATP-binding</keyword>
<accession>A0ABU3QXR6</accession>
<dbReference type="Pfam" id="PF00672">
    <property type="entry name" value="HAMP"/>
    <property type="match status" value="1"/>
</dbReference>
<evidence type="ECO:0000256" key="10">
    <source>
        <dbReference type="ARBA" id="ARBA00022840"/>
    </source>
</evidence>
<reference evidence="17 18" key="1">
    <citation type="submission" date="2023-10" db="EMBL/GenBank/DDBJ databases">
        <title>Psychrosphaera aquimaarina strain SW33 isolated from seawater.</title>
        <authorList>
            <person name="Bayburt H."/>
            <person name="Kim J.M."/>
            <person name="Choi B.J."/>
            <person name="Jeon C.O."/>
        </authorList>
    </citation>
    <scope>NUCLEOTIDE SEQUENCE [LARGE SCALE GENOMIC DNA]</scope>
    <source>
        <strain evidence="17 18">KCTC 52743</strain>
    </source>
</reference>
<evidence type="ECO:0000256" key="8">
    <source>
        <dbReference type="ARBA" id="ARBA00022741"/>
    </source>
</evidence>
<dbReference type="InterPro" id="IPR003594">
    <property type="entry name" value="HATPase_dom"/>
</dbReference>
<dbReference type="RefSeq" id="WP_315945879.1">
    <property type="nucleotide sequence ID" value="NZ_JAWCUA010000003.1"/>
</dbReference>
<dbReference type="InterPro" id="IPR003661">
    <property type="entry name" value="HisK_dim/P_dom"/>
</dbReference>
<sequence>MDDQEYTQTKIETKGEIIGYLAISKRNQLTKGYEIDFIEKQQNYLWIIALIAMILVTLVTLPLARHLVGPIKLISRSMHQLTQGDYKQSVQLKRQDELGQMARDYNELALTLAENDSARKRWLANISHELRTPVAILRGELEAMLDNIRPLTKDNIASAHDEVKHLQRLIDDLNLLTSADIGGMRYRKQQENLAQILSSEEDKYRSYLASSGIKLNLNIPHQDVDVYVDKTRLYQLFENIINNCIKYSSSTQLNISLSVEQINNTPSVILTFADNGIGVEDVHLEHLFEHLYRVDASRNRKTGGAGLGLSICRLIVNAHQGEITAEHSPTGGLSIIVKLPLSLT</sequence>
<keyword evidence="9" id="KW-0418">Kinase</keyword>
<dbReference type="InterPro" id="IPR003660">
    <property type="entry name" value="HAMP_dom"/>
</dbReference>
<evidence type="ECO:0000256" key="13">
    <source>
        <dbReference type="ARBA" id="ARBA00023136"/>
    </source>
</evidence>
<feature type="domain" description="Histidine kinase" evidence="15">
    <location>
        <begin position="125"/>
        <end position="343"/>
    </location>
</feature>
<evidence type="ECO:0000256" key="5">
    <source>
        <dbReference type="ARBA" id="ARBA00022553"/>
    </source>
</evidence>
<dbReference type="PANTHER" id="PTHR45528:SF1">
    <property type="entry name" value="SENSOR HISTIDINE KINASE CPXA"/>
    <property type="match status" value="1"/>
</dbReference>
<keyword evidence="11 14" id="KW-1133">Transmembrane helix</keyword>
<evidence type="ECO:0000256" key="14">
    <source>
        <dbReference type="SAM" id="Phobius"/>
    </source>
</evidence>
<comment type="subcellular location">
    <subcellularLocation>
        <location evidence="2">Cell membrane</location>
        <topology evidence="2">Multi-pass membrane protein</topology>
    </subcellularLocation>
</comment>